<evidence type="ECO:0000313" key="4">
    <source>
        <dbReference type="Proteomes" id="UP001589734"/>
    </source>
</evidence>
<dbReference type="SUPFAM" id="SSF74653">
    <property type="entry name" value="TolA/TonB C-terminal domain"/>
    <property type="match status" value="1"/>
</dbReference>
<evidence type="ECO:0000313" key="3">
    <source>
        <dbReference type="EMBL" id="MFC0076346.1"/>
    </source>
</evidence>
<dbReference type="PROSITE" id="PS52015">
    <property type="entry name" value="TONB_CTD"/>
    <property type="match status" value="1"/>
</dbReference>
<accession>A0ABV6BP13</accession>
<proteinExistence type="predicted"/>
<dbReference type="EMBL" id="JBHLYW010000005">
    <property type="protein sequence ID" value="MFC0076346.1"/>
    <property type="molecule type" value="Genomic_DNA"/>
</dbReference>
<dbReference type="InterPro" id="IPR037682">
    <property type="entry name" value="TonB_C"/>
</dbReference>
<dbReference type="Proteomes" id="UP001589734">
    <property type="component" value="Unassembled WGS sequence"/>
</dbReference>
<gene>
    <name evidence="3" type="ORF">ACFFLS_04805</name>
</gene>
<evidence type="ECO:0000256" key="1">
    <source>
        <dbReference type="SAM" id="SignalP"/>
    </source>
</evidence>
<feature type="signal peptide" evidence="1">
    <location>
        <begin position="1"/>
        <end position="20"/>
    </location>
</feature>
<keyword evidence="1" id="KW-0732">Signal</keyword>
<dbReference type="PANTHER" id="PTHR33446:SF2">
    <property type="entry name" value="PROTEIN TONB"/>
    <property type="match status" value="1"/>
</dbReference>
<evidence type="ECO:0000259" key="2">
    <source>
        <dbReference type="PROSITE" id="PS52015"/>
    </source>
</evidence>
<feature type="chain" id="PRO_5046712162" evidence="1">
    <location>
        <begin position="21"/>
        <end position="352"/>
    </location>
</feature>
<name>A0ABV6BP13_9FLAO</name>
<keyword evidence="4" id="KW-1185">Reference proteome</keyword>
<dbReference type="Pfam" id="PF03544">
    <property type="entry name" value="TonB_C"/>
    <property type="match status" value="1"/>
</dbReference>
<sequence>MNSYFLLTLTTFLFAFTAQAQSDKDSIIVNKYKIDTLNFKPFESGKLLHSIHPKKGFTQWEIDIIRDSSPKVVDRFPSVENISDTLVLAKPANIKSFNGFYRISAPTISRWYMSAKKKRKTIIIQNSKQLGRFLGNLDNEFDAYLYLFFNTPLSNPVYFAPYENAWYKKVEDGYLITAHKPSTSDAAESHPKSKIDFFNTYFIGFNKQVTKIRTKEVITHYPPQKRYLLGLIEVDSSLTYIFNGIPESQLINKHLKYKYPESSTPFARYFARNFHYSNDVLEDNIQGEVTASFTIEKDGTVSKINILKGIDERMDKEVNRVLSKMRLWTSGELSSKPIPVEIIVKIKFGIQG</sequence>
<dbReference type="RefSeq" id="WP_379684067.1">
    <property type="nucleotide sequence ID" value="NZ_JBHLYW010000005.1"/>
</dbReference>
<dbReference type="InterPro" id="IPR051045">
    <property type="entry name" value="TonB-dependent_transducer"/>
</dbReference>
<organism evidence="3 4">
    <name type="scientific">Flavobacterium procerum</name>
    <dbReference type="NCBI Taxonomy" id="1455569"/>
    <lineage>
        <taxon>Bacteria</taxon>
        <taxon>Pseudomonadati</taxon>
        <taxon>Bacteroidota</taxon>
        <taxon>Flavobacteriia</taxon>
        <taxon>Flavobacteriales</taxon>
        <taxon>Flavobacteriaceae</taxon>
        <taxon>Flavobacterium</taxon>
    </lineage>
</organism>
<protein>
    <submittedName>
        <fullName evidence="3">Energy transducer TonB</fullName>
    </submittedName>
</protein>
<reference evidence="3 4" key="1">
    <citation type="submission" date="2024-09" db="EMBL/GenBank/DDBJ databases">
        <authorList>
            <person name="Sun Q."/>
            <person name="Mori K."/>
        </authorList>
    </citation>
    <scope>NUCLEOTIDE SEQUENCE [LARGE SCALE GENOMIC DNA]</scope>
    <source>
        <strain evidence="3 4">CGMCC 1.12926</strain>
    </source>
</reference>
<feature type="domain" description="TonB C-terminal" evidence="2">
    <location>
        <begin position="261"/>
        <end position="352"/>
    </location>
</feature>
<comment type="caution">
    <text evidence="3">The sequence shown here is derived from an EMBL/GenBank/DDBJ whole genome shotgun (WGS) entry which is preliminary data.</text>
</comment>
<dbReference type="Gene3D" id="3.30.1150.10">
    <property type="match status" value="1"/>
</dbReference>
<dbReference type="PANTHER" id="PTHR33446">
    <property type="entry name" value="PROTEIN TONB-RELATED"/>
    <property type="match status" value="1"/>
</dbReference>